<name>A0A5C3Q8C8_9AGAR</name>
<sequence>MVLEHCTHLRYSEAVTNPEEFRSINTSKRALEEKREVAVGRVKELKELLEGAQKELEVLDEQIRGHARLVSPLRRIPPHILCDIFTLAIPFAPVRFEDLVLTAPSTLLLVCKYWRD</sequence>
<dbReference type="OrthoDB" id="3269400at2759"/>
<reference evidence="2 3" key="1">
    <citation type="journal article" date="2019" name="Nat. Ecol. Evol.">
        <title>Megaphylogeny resolves global patterns of mushroom evolution.</title>
        <authorList>
            <person name="Varga T."/>
            <person name="Krizsan K."/>
            <person name="Foldi C."/>
            <person name="Dima B."/>
            <person name="Sanchez-Garcia M."/>
            <person name="Sanchez-Ramirez S."/>
            <person name="Szollosi G.J."/>
            <person name="Szarkandi J.G."/>
            <person name="Papp V."/>
            <person name="Albert L."/>
            <person name="Andreopoulos W."/>
            <person name="Angelini C."/>
            <person name="Antonin V."/>
            <person name="Barry K.W."/>
            <person name="Bougher N.L."/>
            <person name="Buchanan P."/>
            <person name="Buyck B."/>
            <person name="Bense V."/>
            <person name="Catcheside P."/>
            <person name="Chovatia M."/>
            <person name="Cooper J."/>
            <person name="Damon W."/>
            <person name="Desjardin D."/>
            <person name="Finy P."/>
            <person name="Geml J."/>
            <person name="Haridas S."/>
            <person name="Hughes K."/>
            <person name="Justo A."/>
            <person name="Karasinski D."/>
            <person name="Kautmanova I."/>
            <person name="Kiss B."/>
            <person name="Kocsube S."/>
            <person name="Kotiranta H."/>
            <person name="LaButti K.M."/>
            <person name="Lechner B.E."/>
            <person name="Liimatainen K."/>
            <person name="Lipzen A."/>
            <person name="Lukacs Z."/>
            <person name="Mihaltcheva S."/>
            <person name="Morgado L.N."/>
            <person name="Niskanen T."/>
            <person name="Noordeloos M.E."/>
            <person name="Ohm R.A."/>
            <person name="Ortiz-Santana B."/>
            <person name="Ovrebo C."/>
            <person name="Racz N."/>
            <person name="Riley R."/>
            <person name="Savchenko A."/>
            <person name="Shiryaev A."/>
            <person name="Soop K."/>
            <person name="Spirin V."/>
            <person name="Szebenyi C."/>
            <person name="Tomsovsky M."/>
            <person name="Tulloss R.E."/>
            <person name="Uehling J."/>
            <person name="Grigoriev I.V."/>
            <person name="Vagvolgyi C."/>
            <person name="Papp T."/>
            <person name="Martin F.M."/>
            <person name="Miettinen O."/>
            <person name="Hibbett D.S."/>
            <person name="Nagy L.G."/>
        </authorList>
    </citation>
    <scope>NUCLEOTIDE SEQUENCE [LARGE SCALE GENOMIC DNA]</scope>
    <source>
        <strain evidence="2 3">CBS 309.79</strain>
    </source>
</reference>
<evidence type="ECO:0008006" key="4">
    <source>
        <dbReference type="Google" id="ProtNLM"/>
    </source>
</evidence>
<evidence type="ECO:0000256" key="1">
    <source>
        <dbReference type="SAM" id="Coils"/>
    </source>
</evidence>
<feature type="coiled-coil region" evidence="1">
    <location>
        <begin position="28"/>
        <end position="69"/>
    </location>
</feature>
<keyword evidence="1" id="KW-0175">Coiled coil</keyword>
<dbReference type="EMBL" id="ML178844">
    <property type="protein sequence ID" value="TFK97826.1"/>
    <property type="molecule type" value="Genomic_DNA"/>
</dbReference>
<proteinExistence type="predicted"/>
<accession>A0A5C3Q8C8</accession>
<evidence type="ECO:0000313" key="2">
    <source>
        <dbReference type="EMBL" id="TFK97826.1"/>
    </source>
</evidence>
<dbReference type="Proteomes" id="UP000305067">
    <property type="component" value="Unassembled WGS sequence"/>
</dbReference>
<feature type="non-terminal residue" evidence="2">
    <location>
        <position position="116"/>
    </location>
</feature>
<organism evidence="2 3">
    <name type="scientific">Pterulicium gracile</name>
    <dbReference type="NCBI Taxonomy" id="1884261"/>
    <lineage>
        <taxon>Eukaryota</taxon>
        <taxon>Fungi</taxon>
        <taxon>Dikarya</taxon>
        <taxon>Basidiomycota</taxon>
        <taxon>Agaricomycotina</taxon>
        <taxon>Agaricomycetes</taxon>
        <taxon>Agaricomycetidae</taxon>
        <taxon>Agaricales</taxon>
        <taxon>Pleurotineae</taxon>
        <taxon>Pterulaceae</taxon>
        <taxon>Pterulicium</taxon>
    </lineage>
</organism>
<dbReference type="AlphaFoldDB" id="A0A5C3Q8C8"/>
<protein>
    <recommendedName>
        <fullName evidence="4">F-box domain-containing protein</fullName>
    </recommendedName>
</protein>
<keyword evidence="3" id="KW-1185">Reference proteome</keyword>
<gene>
    <name evidence="2" type="ORF">BDV98DRAFT_607305</name>
</gene>
<evidence type="ECO:0000313" key="3">
    <source>
        <dbReference type="Proteomes" id="UP000305067"/>
    </source>
</evidence>